<dbReference type="Pfam" id="PF07690">
    <property type="entry name" value="MFS_1"/>
    <property type="match status" value="1"/>
</dbReference>
<proteinExistence type="predicted"/>
<keyword evidence="3 5" id="KW-1133">Transmembrane helix</keyword>
<dbReference type="PANTHER" id="PTHR23507:SF1">
    <property type="entry name" value="FI18259P1-RELATED"/>
    <property type="match status" value="1"/>
</dbReference>
<evidence type="ECO:0000256" key="4">
    <source>
        <dbReference type="ARBA" id="ARBA00023136"/>
    </source>
</evidence>
<feature type="transmembrane region" description="Helical" evidence="5">
    <location>
        <begin position="12"/>
        <end position="33"/>
    </location>
</feature>
<evidence type="ECO:0000256" key="5">
    <source>
        <dbReference type="SAM" id="Phobius"/>
    </source>
</evidence>
<feature type="transmembrane region" description="Helical" evidence="5">
    <location>
        <begin position="263"/>
        <end position="286"/>
    </location>
</feature>
<dbReference type="EMBL" id="JADGJH010000805">
    <property type="protein sequence ID" value="KAJ3122478.1"/>
    <property type="molecule type" value="Genomic_DNA"/>
</dbReference>
<reference evidence="6" key="1">
    <citation type="submission" date="2020-05" db="EMBL/GenBank/DDBJ databases">
        <title>Phylogenomic resolution of chytrid fungi.</title>
        <authorList>
            <person name="Stajich J.E."/>
            <person name="Amses K."/>
            <person name="Simmons R."/>
            <person name="Seto K."/>
            <person name="Myers J."/>
            <person name="Bonds A."/>
            <person name="Quandt C.A."/>
            <person name="Barry K."/>
            <person name="Liu P."/>
            <person name="Grigoriev I."/>
            <person name="Longcore J.E."/>
            <person name="James T.Y."/>
        </authorList>
    </citation>
    <scope>NUCLEOTIDE SEQUENCE</scope>
    <source>
        <strain evidence="6">JEL0513</strain>
    </source>
</reference>
<keyword evidence="7" id="KW-1185">Reference proteome</keyword>
<dbReference type="GO" id="GO:0016020">
    <property type="term" value="C:membrane"/>
    <property type="evidence" value="ECO:0007669"/>
    <property type="project" value="UniProtKB-SubCell"/>
</dbReference>
<evidence type="ECO:0000313" key="7">
    <source>
        <dbReference type="Proteomes" id="UP001211907"/>
    </source>
</evidence>
<accession>A0AAD5T126</accession>
<feature type="transmembrane region" description="Helical" evidence="5">
    <location>
        <begin position="371"/>
        <end position="392"/>
    </location>
</feature>
<dbReference type="PANTHER" id="PTHR23507">
    <property type="entry name" value="ZGC:174356"/>
    <property type="match status" value="1"/>
</dbReference>
<dbReference type="AlphaFoldDB" id="A0AAD5T126"/>
<protein>
    <submittedName>
        <fullName evidence="6">Uncharacterized protein</fullName>
    </submittedName>
</protein>
<feature type="transmembrane region" description="Helical" evidence="5">
    <location>
        <begin position="437"/>
        <end position="457"/>
    </location>
</feature>
<comment type="caution">
    <text evidence="6">The sequence shown here is derived from an EMBL/GenBank/DDBJ whole genome shotgun (WGS) entry which is preliminary data.</text>
</comment>
<evidence type="ECO:0000256" key="1">
    <source>
        <dbReference type="ARBA" id="ARBA00004141"/>
    </source>
</evidence>
<evidence type="ECO:0000313" key="6">
    <source>
        <dbReference type="EMBL" id="KAJ3122478.1"/>
    </source>
</evidence>
<feature type="transmembrane region" description="Helical" evidence="5">
    <location>
        <begin position="98"/>
        <end position="121"/>
    </location>
</feature>
<gene>
    <name evidence="6" type="ORF">HK100_011983</name>
</gene>
<sequence length="491" mass="54057">MTSYIRPHPGHAIFIAFLQNFVSLLAMPFQQLLLLRVCAKFESQPDYATCAQRSDVQSEAASWILWFDMTQNIPSFFVLIFAGYFVDKLGHKKALKVGLIEFLIIPASLLSIAVLEFPLYVMLPVSFISGITGGSTLYNLVGSAYIAATTVPAKRTKYYMFEMCAISISLAVGPVFAGYIAKTQGFPTLFSIMFCCAILLAIYVIFVFPDSNHMEVDLAGVLDADRNGGGRDENEKSLPKIFYDSIVSTYSIVKMLFSRRESIAILLILIIYGAIASTTSIMFVLYPTKAFGWDSMALGTFFSFKSVQRTLFLAIGYPLFERISQSSHSVSSNSNSAFNKIYSEIKLLRFSLLIHASSDIMFGISQTSSHFYMATAVSAFGIFGHPTAMSLLSIMAPVHIQGRVFGSVKLFVQVVFLAGAVFSNKFYQHTVQWMPQALFFLVSGTCFVAVGISFIGLRKSGIDDILVAGALNNYDAGEVILEASEETPLLV</sequence>
<feature type="transmembrane region" description="Helical" evidence="5">
    <location>
        <begin position="127"/>
        <end position="147"/>
    </location>
</feature>
<keyword evidence="2 5" id="KW-0812">Transmembrane</keyword>
<feature type="transmembrane region" description="Helical" evidence="5">
    <location>
        <begin position="159"/>
        <end position="180"/>
    </location>
</feature>
<keyword evidence="4 5" id="KW-0472">Membrane</keyword>
<dbReference type="Gene3D" id="1.20.1250.20">
    <property type="entry name" value="MFS general substrate transporter like domains"/>
    <property type="match status" value="1"/>
</dbReference>
<feature type="transmembrane region" description="Helical" evidence="5">
    <location>
        <begin position="63"/>
        <end position="86"/>
    </location>
</feature>
<comment type="subcellular location">
    <subcellularLocation>
        <location evidence="1">Membrane</location>
        <topology evidence="1">Multi-pass membrane protein</topology>
    </subcellularLocation>
</comment>
<feature type="transmembrane region" description="Helical" evidence="5">
    <location>
        <begin position="404"/>
        <end position="422"/>
    </location>
</feature>
<dbReference type="InterPro" id="IPR036259">
    <property type="entry name" value="MFS_trans_sf"/>
</dbReference>
<dbReference type="InterPro" id="IPR011701">
    <property type="entry name" value="MFS"/>
</dbReference>
<evidence type="ECO:0000256" key="3">
    <source>
        <dbReference type="ARBA" id="ARBA00022989"/>
    </source>
</evidence>
<evidence type="ECO:0000256" key="2">
    <source>
        <dbReference type="ARBA" id="ARBA00022692"/>
    </source>
</evidence>
<feature type="transmembrane region" description="Helical" evidence="5">
    <location>
        <begin position="186"/>
        <end position="208"/>
    </location>
</feature>
<dbReference type="GO" id="GO:0022857">
    <property type="term" value="F:transmembrane transporter activity"/>
    <property type="evidence" value="ECO:0007669"/>
    <property type="project" value="InterPro"/>
</dbReference>
<organism evidence="6 7">
    <name type="scientific">Physocladia obscura</name>
    <dbReference type="NCBI Taxonomy" id="109957"/>
    <lineage>
        <taxon>Eukaryota</taxon>
        <taxon>Fungi</taxon>
        <taxon>Fungi incertae sedis</taxon>
        <taxon>Chytridiomycota</taxon>
        <taxon>Chytridiomycota incertae sedis</taxon>
        <taxon>Chytridiomycetes</taxon>
        <taxon>Chytridiales</taxon>
        <taxon>Chytriomycetaceae</taxon>
        <taxon>Physocladia</taxon>
    </lineage>
</organism>
<dbReference type="Proteomes" id="UP001211907">
    <property type="component" value="Unassembled WGS sequence"/>
</dbReference>
<name>A0AAD5T126_9FUNG</name>
<dbReference type="SUPFAM" id="SSF103473">
    <property type="entry name" value="MFS general substrate transporter"/>
    <property type="match status" value="1"/>
</dbReference>